<gene>
    <name evidence="15" type="primary">ga17946</name>
    <name evidence="15" type="ORF">PR202_ga17946</name>
</gene>
<dbReference type="Gene3D" id="3.40.50.2300">
    <property type="match status" value="1"/>
</dbReference>
<dbReference type="InterPro" id="IPR045279">
    <property type="entry name" value="ARR-like"/>
</dbReference>
<organism evidence="15 16">
    <name type="scientific">Eleusine coracana subsp. coracana</name>
    <dbReference type="NCBI Taxonomy" id="191504"/>
    <lineage>
        <taxon>Eukaryota</taxon>
        <taxon>Viridiplantae</taxon>
        <taxon>Streptophyta</taxon>
        <taxon>Embryophyta</taxon>
        <taxon>Tracheophyta</taxon>
        <taxon>Spermatophyta</taxon>
        <taxon>Magnoliopsida</taxon>
        <taxon>Liliopsida</taxon>
        <taxon>Poales</taxon>
        <taxon>Poaceae</taxon>
        <taxon>PACMAD clade</taxon>
        <taxon>Chloridoideae</taxon>
        <taxon>Cynodonteae</taxon>
        <taxon>Eleusininae</taxon>
        <taxon>Eleusine</taxon>
    </lineage>
</organism>
<evidence type="ECO:0000256" key="2">
    <source>
        <dbReference type="ARBA" id="ARBA00006015"/>
    </source>
</evidence>
<feature type="domain" description="Response regulatory" evidence="13">
    <location>
        <begin position="208"/>
        <end position="323"/>
    </location>
</feature>
<dbReference type="InterPro" id="IPR001005">
    <property type="entry name" value="SANT/Myb"/>
</dbReference>
<keyword evidence="3 11" id="KW-0597">Phosphoprotein</keyword>
<dbReference type="FunFam" id="3.40.50.2300:FF:000132">
    <property type="entry name" value="Two-component response regulator"/>
    <property type="match status" value="1"/>
</dbReference>
<name>A0AAV5CS53_ELECO</name>
<dbReference type="InterPro" id="IPR006447">
    <property type="entry name" value="Myb_dom_plants"/>
</dbReference>
<sequence>MSAMTRARTTSVVLAVTRAMTGRGLTGGRARDSSTDDEMRPHDRSTTVAKGEAAWARWPTDANSALLLPRDKGEQPKPSTAIGSLRCAGPTPPSLLLSAPHSCHAGQTLYKSAAQTFLSIPISPRPASLGHSPFEATISSFHCLLLVPRLGACSVLWLHKKSFLALVFGSCVDSSEIVMLLGAATARMDEKQGLVMGRERDQFPVGMRVLAVDDDPVCLKVLETLLRRCQYHVTTTNQAITALKLLREHRDMFDLVISDVHMPDMDGFKLLELVGLEMDLPVIMLSVNGETKSVMKGITHGACDYLLKPVRIEELRNIWQHVVRRKFSGRERSNLDIYKEPPTADSCHGQSQIVSRASDQSGRFSKKRKELHCEEEDDGDENDFQEGDEPSAAKKPRVVWSVELHRKFVAAVNQLGIDKAVPKRILELMNVEKLTRENVASHLQKYRLYLKRLSAVASQQASLVAAFGGRDPSFLHMGAFEGLQSYQPFGSSAALPSFNPHGFLSRSNQATFGVHELASANIVQNVTSSQCAGDTNKFQLVGLQENQQGNLAQGSSASLGLPPLQQKWIHQENNDLSNVFSGSALVNTMSDTLQRVTSTPLLPQELLECTQAKVSVQPSLRMPSVSSELVERTIGVSATLQNSSISQDSALPVKDGFSGDLFDSTTAIKLDAGFVPSQSEMDQTGKFLVGMPVCPSDSLTATNNSKCGASSSGSKMLLHPDTGRHSNYLQFGIASNSRHEIDGMKQDRLHNQVLSSGGFNHNLGACMTEQANATVSSLIPQMKVNTVTSEEKLNQKNIYDLGISKLHGGFNSSSCNFDGLLNSIIKAVRPNCSSFATSIYFPFFSCLREC</sequence>
<keyword evidence="9" id="KW-0804">Transcription</keyword>
<comment type="similarity">
    <text evidence="2">Belongs to the ARR family. Type-B subfamily.</text>
</comment>
<dbReference type="AlphaFoldDB" id="A0AAV5CS53"/>
<dbReference type="Gene3D" id="1.10.10.60">
    <property type="entry name" value="Homeodomain-like"/>
    <property type="match status" value="1"/>
</dbReference>
<feature type="domain" description="HTH myb-type" evidence="14">
    <location>
        <begin position="392"/>
        <end position="451"/>
    </location>
</feature>
<dbReference type="Pfam" id="PF00249">
    <property type="entry name" value="Myb_DNA-binding"/>
    <property type="match status" value="1"/>
</dbReference>
<evidence type="ECO:0000259" key="14">
    <source>
        <dbReference type="PROSITE" id="PS51294"/>
    </source>
</evidence>
<dbReference type="PROSITE" id="PS51294">
    <property type="entry name" value="HTH_MYB"/>
    <property type="match status" value="1"/>
</dbReference>
<evidence type="ECO:0000256" key="8">
    <source>
        <dbReference type="ARBA" id="ARBA00023159"/>
    </source>
</evidence>
<keyword evidence="10" id="KW-0539">Nucleus</keyword>
<feature type="compositionally biased region" description="Polar residues" evidence="12">
    <location>
        <begin position="348"/>
        <end position="363"/>
    </location>
</feature>
<feature type="compositionally biased region" description="Acidic residues" evidence="12">
    <location>
        <begin position="373"/>
        <end position="389"/>
    </location>
</feature>
<evidence type="ECO:0008006" key="17">
    <source>
        <dbReference type="Google" id="ProtNLM"/>
    </source>
</evidence>
<accession>A0AAV5CS53</accession>
<dbReference type="GO" id="GO:0009736">
    <property type="term" value="P:cytokinin-activated signaling pathway"/>
    <property type="evidence" value="ECO:0007669"/>
    <property type="project" value="UniProtKB-KW"/>
</dbReference>
<feature type="modified residue" description="4-aspartylphosphate" evidence="11">
    <location>
        <position position="259"/>
    </location>
</feature>
<dbReference type="SUPFAM" id="SSF46689">
    <property type="entry name" value="Homeodomain-like"/>
    <property type="match status" value="1"/>
</dbReference>
<reference evidence="15" key="2">
    <citation type="submission" date="2021-12" db="EMBL/GenBank/DDBJ databases">
        <title>Resequencing data analysis of finger millet.</title>
        <authorList>
            <person name="Hatakeyama M."/>
            <person name="Aluri S."/>
            <person name="Balachadran M.T."/>
            <person name="Sivarajan S.R."/>
            <person name="Poveda L."/>
            <person name="Shimizu-Inatsugi R."/>
            <person name="Schlapbach R."/>
            <person name="Sreeman S.M."/>
            <person name="Shimizu K.K."/>
        </authorList>
    </citation>
    <scope>NUCLEOTIDE SEQUENCE</scope>
</reference>
<dbReference type="EMBL" id="BQKI01000008">
    <property type="protein sequence ID" value="GJN00742.1"/>
    <property type="molecule type" value="Genomic_DNA"/>
</dbReference>
<evidence type="ECO:0000256" key="11">
    <source>
        <dbReference type="PROSITE-ProRule" id="PRU00169"/>
    </source>
</evidence>
<feature type="compositionally biased region" description="Basic and acidic residues" evidence="12">
    <location>
        <begin position="29"/>
        <end position="44"/>
    </location>
</feature>
<dbReference type="InterPro" id="IPR011006">
    <property type="entry name" value="CheY-like_superfamily"/>
</dbReference>
<evidence type="ECO:0000313" key="15">
    <source>
        <dbReference type="EMBL" id="GJN00742.1"/>
    </source>
</evidence>
<comment type="subcellular location">
    <subcellularLocation>
        <location evidence="1">Nucleus</location>
    </subcellularLocation>
</comment>
<evidence type="ECO:0000256" key="9">
    <source>
        <dbReference type="ARBA" id="ARBA00023163"/>
    </source>
</evidence>
<evidence type="ECO:0000259" key="13">
    <source>
        <dbReference type="PROSITE" id="PS50110"/>
    </source>
</evidence>
<dbReference type="PANTHER" id="PTHR43874:SF135">
    <property type="entry name" value="TWO-COMPONENT RESPONSE REGULATOR ORR22"/>
    <property type="match status" value="1"/>
</dbReference>
<keyword evidence="6" id="KW-0805">Transcription regulation</keyword>
<proteinExistence type="inferred from homology"/>
<keyword evidence="5" id="KW-0902">Two-component regulatory system</keyword>
<evidence type="ECO:0000256" key="3">
    <source>
        <dbReference type="ARBA" id="ARBA00022553"/>
    </source>
</evidence>
<dbReference type="FunFam" id="1.10.10.60:FF:000007">
    <property type="entry name" value="Two-component response regulator"/>
    <property type="match status" value="1"/>
</dbReference>
<dbReference type="PROSITE" id="PS50110">
    <property type="entry name" value="RESPONSE_REGULATORY"/>
    <property type="match status" value="1"/>
</dbReference>
<keyword evidence="7" id="KW-0238">DNA-binding</keyword>
<feature type="region of interest" description="Disordered" evidence="12">
    <location>
        <begin position="337"/>
        <end position="392"/>
    </location>
</feature>
<dbReference type="InterPro" id="IPR009057">
    <property type="entry name" value="Homeodomain-like_sf"/>
</dbReference>
<evidence type="ECO:0000256" key="1">
    <source>
        <dbReference type="ARBA" id="ARBA00004123"/>
    </source>
</evidence>
<dbReference type="PANTHER" id="PTHR43874">
    <property type="entry name" value="TWO-COMPONENT RESPONSE REGULATOR"/>
    <property type="match status" value="1"/>
</dbReference>
<dbReference type="GO" id="GO:0000160">
    <property type="term" value="P:phosphorelay signal transduction system"/>
    <property type="evidence" value="ECO:0007669"/>
    <property type="project" value="UniProtKB-KW"/>
</dbReference>
<dbReference type="SMART" id="SM00448">
    <property type="entry name" value="REC"/>
    <property type="match status" value="1"/>
</dbReference>
<protein>
    <recommendedName>
        <fullName evidence="17">Two-component response regulator</fullName>
    </recommendedName>
</protein>
<evidence type="ECO:0000256" key="7">
    <source>
        <dbReference type="ARBA" id="ARBA00023125"/>
    </source>
</evidence>
<dbReference type="Pfam" id="PF00072">
    <property type="entry name" value="Response_reg"/>
    <property type="match status" value="1"/>
</dbReference>
<evidence type="ECO:0000256" key="5">
    <source>
        <dbReference type="ARBA" id="ARBA00023012"/>
    </source>
</evidence>
<keyword evidence="8" id="KW-0010">Activator</keyword>
<evidence type="ECO:0000313" key="16">
    <source>
        <dbReference type="Proteomes" id="UP001054889"/>
    </source>
</evidence>
<dbReference type="GO" id="GO:0005634">
    <property type="term" value="C:nucleus"/>
    <property type="evidence" value="ECO:0007669"/>
    <property type="project" value="UniProtKB-SubCell"/>
</dbReference>
<evidence type="ECO:0000256" key="4">
    <source>
        <dbReference type="ARBA" id="ARBA00022864"/>
    </source>
</evidence>
<feature type="region of interest" description="Disordered" evidence="12">
    <location>
        <begin position="23"/>
        <end position="44"/>
    </location>
</feature>
<comment type="caution">
    <text evidence="15">The sequence shown here is derived from an EMBL/GenBank/DDBJ whole genome shotgun (WGS) entry which is preliminary data.</text>
</comment>
<dbReference type="CDD" id="cd17584">
    <property type="entry name" value="REC_typeB_ARR-like"/>
    <property type="match status" value="1"/>
</dbReference>
<dbReference type="Proteomes" id="UP001054889">
    <property type="component" value="Unassembled WGS sequence"/>
</dbReference>
<evidence type="ECO:0000256" key="6">
    <source>
        <dbReference type="ARBA" id="ARBA00023015"/>
    </source>
</evidence>
<dbReference type="NCBIfam" id="TIGR01557">
    <property type="entry name" value="myb_SHAQKYF"/>
    <property type="match status" value="1"/>
</dbReference>
<keyword evidence="16" id="KW-1185">Reference proteome</keyword>
<evidence type="ECO:0000256" key="12">
    <source>
        <dbReference type="SAM" id="MobiDB-lite"/>
    </source>
</evidence>
<reference evidence="15" key="1">
    <citation type="journal article" date="2018" name="DNA Res.">
        <title>Multiple hybrid de novo genome assembly of finger millet, an orphan allotetraploid crop.</title>
        <authorList>
            <person name="Hatakeyama M."/>
            <person name="Aluri S."/>
            <person name="Balachadran M.T."/>
            <person name="Sivarajan S.R."/>
            <person name="Patrignani A."/>
            <person name="Gruter S."/>
            <person name="Poveda L."/>
            <person name="Shimizu-Inatsugi R."/>
            <person name="Baeten J."/>
            <person name="Francoijs K.J."/>
            <person name="Nataraja K.N."/>
            <person name="Reddy Y.A.N."/>
            <person name="Phadnis S."/>
            <person name="Ravikumar R.L."/>
            <person name="Schlapbach R."/>
            <person name="Sreeman S.M."/>
            <person name="Shimizu K.K."/>
        </authorList>
    </citation>
    <scope>NUCLEOTIDE SEQUENCE</scope>
</reference>
<keyword evidence="4" id="KW-0932">Cytokinin signaling pathway</keyword>
<evidence type="ECO:0000256" key="10">
    <source>
        <dbReference type="ARBA" id="ARBA00023242"/>
    </source>
</evidence>
<dbReference type="InterPro" id="IPR017930">
    <property type="entry name" value="Myb_dom"/>
</dbReference>
<dbReference type="SUPFAM" id="SSF52172">
    <property type="entry name" value="CheY-like"/>
    <property type="match status" value="1"/>
</dbReference>
<dbReference type="InterPro" id="IPR001789">
    <property type="entry name" value="Sig_transdc_resp-reg_receiver"/>
</dbReference>
<dbReference type="GO" id="GO:0003677">
    <property type="term" value="F:DNA binding"/>
    <property type="evidence" value="ECO:0007669"/>
    <property type="project" value="UniProtKB-KW"/>
</dbReference>